<dbReference type="OrthoDB" id="9790282at2"/>
<comment type="catalytic activity">
    <reaction evidence="4">
        <text>N-terminal L-lysyl-[protein] + L-leucyl-tRNA(Leu) = N-terminal L-leucyl-L-lysyl-[protein] + tRNA(Leu) + H(+)</text>
        <dbReference type="Rhea" id="RHEA:12340"/>
        <dbReference type="Rhea" id="RHEA-COMP:9613"/>
        <dbReference type="Rhea" id="RHEA-COMP:9622"/>
        <dbReference type="Rhea" id="RHEA-COMP:12670"/>
        <dbReference type="Rhea" id="RHEA-COMP:12671"/>
        <dbReference type="ChEBI" id="CHEBI:15378"/>
        <dbReference type="ChEBI" id="CHEBI:65249"/>
        <dbReference type="ChEBI" id="CHEBI:78442"/>
        <dbReference type="ChEBI" id="CHEBI:78494"/>
        <dbReference type="ChEBI" id="CHEBI:133043"/>
        <dbReference type="EC" id="2.3.2.6"/>
    </reaction>
</comment>
<keyword evidence="1 4" id="KW-0963">Cytoplasm</keyword>
<dbReference type="Proteomes" id="UP000321562">
    <property type="component" value="Unassembled WGS sequence"/>
</dbReference>
<dbReference type="HAMAP" id="MF_00688">
    <property type="entry name" value="Leu_Phe_trans"/>
    <property type="match status" value="1"/>
</dbReference>
<dbReference type="PANTHER" id="PTHR30098:SF2">
    <property type="entry name" value="LEUCYL_PHENYLALANYL-TRNA--PROTEIN TRANSFERASE"/>
    <property type="match status" value="1"/>
</dbReference>
<dbReference type="AlphaFoldDB" id="A0A5C6S4J5"/>
<dbReference type="InterPro" id="IPR042203">
    <property type="entry name" value="Leu/Phe-tRNA_Trfase_C"/>
</dbReference>
<evidence type="ECO:0000256" key="3">
    <source>
        <dbReference type="ARBA" id="ARBA00023315"/>
    </source>
</evidence>
<dbReference type="GO" id="GO:0030163">
    <property type="term" value="P:protein catabolic process"/>
    <property type="evidence" value="ECO:0007669"/>
    <property type="project" value="UniProtKB-UniRule"/>
</dbReference>
<comment type="subcellular location">
    <subcellularLocation>
        <location evidence="4">Cytoplasm</location>
    </subcellularLocation>
</comment>
<keyword evidence="3 4" id="KW-0012">Acyltransferase</keyword>
<dbReference type="InterPro" id="IPR004616">
    <property type="entry name" value="Leu/Phe-tRNA_Trfase"/>
</dbReference>
<evidence type="ECO:0000256" key="1">
    <source>
        <dbReference type="ARBA" id="ARBA00022490"/>
    </source>
</evidence>
<comment type="similarity">
    <text evidence="4">Belongs to the L/F-transferase family.</text>
</comment>
<dbReference type="EMBL" id="VOPL01000003">
    <property type="protein sequence ID" value="TXB69379.1"/>
    <property type="molecule type" value="Genomic_DNA"/>
</dbReference>
<name>A0A5C6S4J5_9RHOB</name>
<dbReference type="Pfam" id="PF03588">
    <property type="entry name" value="Leu_Phe_trans"/>
    <property type="match status" value="1"/>
</dbReference>
<reference evidence="5 6" key="1">
    <citation type="submission" date="2019-08" db="EMBL/GenBank/DDBJ databases">
        <authorList>
            <person name="Ye J."/>
        </authorList>
    </citation>
    <scope>NUCLEOTIDE SEQUENCE [LARGE SCALE GENOMIC DNA]</scope>
    <source>
        <strain evidence="5 6">TK008</strain>
    </source>
</reference>
<organism evidence="5 6">
    <name type="scientific">Paracoccus aurantiacus</name>
    <dbReference type="NCBI Taxonomy" id="2599412"/>
    <lineage>
        <taxon>Bacteria</taxon>
        <taxon>Pseudomonadati</taxon>
        <taxon>Pseudomonadota</taxon>
        <taxon>Alphaproteobacteria</taxon>
        <taxon>Rhodobacterales</taxon>
        <taxon>Paracoccaceae</taxon>
        <taxon>Paracoccus</taxon>
    </lineage>
</organism>
<comment type="caution">
    <text evidence="5">The sequence shown here is derived from an EMBL/GenBank/DDBJ whole genome shotgun (WGS) entry which is preliminary data.</text>
</comment>
<evidence type="ECO:0000256" key="2">
    <source>
        <dbReference type="ARBA" id="ARBA00022679"/>
    </source>
</evidence>
<accession>A0A5C6S4J5</accession>
<comment type="catalytic activity">
    <reaction evidence="4">
        <text>L-phenylalanyl-tRNA(Phe) + an N-terminal L-alpha-aminoacyl-[protein] = an N-terminal L-phenylalanyl-L-alpha-aminoacyl-[protein] + tRNA(Phe)</text>
        <dbReference type="Rhea" id="RHEA:43632"/>
        <dbReference type="Rhea" id="RHEA-COMP:9668"/>
        <dbReference type="Rhea" id="RHEA-COMP:9699"/>
        <dbReference type="Rhea" id="RHEA-COMP:10636"/>
        <dbReference type="Rhea" id="RHEA-COMP:10637"/>
        <dbReference type="ChEBI" id="CHEBI:78442"/>
        <dbReference type="ChEBI" id="CHEBI:78531"/>
        <dbReference type="ChEBI" id="CHEBI:78597"/>
        <dbReference type="ChEBI" id="CHEBI:83561"/>
        <dbReference type="EC" id="2.3.2.6"/>
    </reaction>
</comment>
<dbReference type="EC" id="2.3.2.6" evidence="4"/>
<gene>
    <name evidence="4" type="primary">aat</name>
    <name evidence="5" type="ORF">FQV27_08955</name>
</gene>
<dbReference type="GO" id="GO:0008914">
    <property type="term" value="F:leucyl-tRNA--protein transferase activity"/>
    <property type="evidence" value="ECO:0007669"/>
    <property type="project" value="UniProtKB-UniRule"/>
</dbReference>
<comment type="catalytic activity">
    <reaction evidence="4">
        <text>N-terminal L-arginyl-[protein] + L-leucyl-tRNA(Leu) = N-terminal L-leucyl-L-arginyl-[protein] + tRNA(Leu) + H(+)</text>
        <dbReference type="Rhea" id="RHEA:50416"/>
        <dbReference type="Rhea" id="RHEA-COMP:9613"/>
        <dbReference type="Rhea" id="RHEA-COMP:9622"/>
        <dbReference type="Rhea" id="RHEA-COMP:12672"/>
        <dbReference type="Rhea" id="RHEA-COMP:12673"/>
        <dbReference type="ChEBI" id="CHEBI:15378"/>
        <dbReference type="ChEBI" id="CHEBI:64719"/>
        <dbReference type="ChEBI" id="CHEBI:78442"/>
        <dbReference type="ChEBI" id="CHEBI:78494"/>
        <dbReference type="ChEBI" id="CHEBI:133044"/>
        <dbReference type="EC" id="2.3.2.6"/>
    </reaction>
</comment>
<keyword evidence="2 4" id="KW-0808">Transferase</keyword>
<dbReference type="InterPro" id="IPR016181">
    <property type="entry name" value="Acyl_CoA_acyltransferase"/>
</dbReference>
<evidence type="ECO:0000313" key="5">
    <source>
        <dbReference type="EMBL" id="TXB69379.1"/>
    </source>
</evidence>
<dbReference type="SUPFAM" id="SSF55729">
    <property type="entry name" value="Acyl-CoA N-acyltransferases (Nat)"/>
    <property type="match status" value="1"/>
</dbReference>
<protein>
    <recommendedName>
        <fullName evidence="4">Leucyl/phenylalanyl-tRNA--protein transferase</fullName>
        <ecNumber evidence="4">2.3.2.6</ecNumber>
    </recommendedName>
    <alternativeName>
        <fullName evidence="4">L/F-transferase</fullName>
    </alternativeName>
    <alternativeName>
        <fullName evidence="4">Leucyltransferase</fullName>
    </alternativeName>
    <alternativeName>
        <fullName evidence="4">Phenyalanyltransferase</fullName>
    </alternativeName>
</protein>
<evidence type="ECO:0000256" key="4">
    <source>
        <dbReference type="HAMAP-Rule" id="MF_00688"/>
    </source>
</evidence>
<evidence type="ECO:0000313" key="6">
    <source>
        <dbReference type="Proteomes" id="UP000321562"/>
    </source>
</evidence>
<comment type="function">
    <text evidence="4">Functions in the N-end rule pathway of protein degradation where it conjugates Leu, Phe and, less efficiently, Met from aminoacyl-tRNAs to the N-termini of proteins containing an N-terminal arginine or lysine.</text>
</comment>
<dbReference type="NCBIfam" id="TIGR00667">
    <property type="entry name" value="aat"/>
    <property type="match status" value="1"/>
</dbReference>
<dbReference type="Gene3D" id="3.40.630.70">
    <property type="entry name" value="Leucyl/phenylalanyl-tRNA-protein transferase, C-terminal domain"/>
    <property type="match status" value="1"/>
</dbReference>
<keyword evidence="6" id="KW-1185">Reference proteome</keyword>
<sequence length="203" mass="21910">MLWGYANGIFPMAVSASDPSLHWFDPPQRGILPIGGLHVSRSMRRHLRGCGWRLALNTDFAAVVDSCAARPETWINAPLQRIYAELHDAGRAHSLEAYDGSALVGGIFGLSIGGAFFGESMFSRAGNGSKAALLALSAHLANCGFLLFDTQYPTPHLQSLGGLTISRAEYHRRLTRALAAPADITRRPLPDIQAISQLNTQTS</sequence>
<dbReference type="GO" id="GO:0005737">
    <property type="term" value="C:cytoplasm"/>
    <property type="evidence" value="ECO:0007669"/>
    <property type="project" value="UniProtKB-SubCell"/>
</dbReference>
<dbReference type="PANTHER" id="PTHR30098">
    <property type="entry name" value="LEUCYL/PHENYLALANYL-TRNA--PROTEIN TRANSFERASE"/>
    <property type="match status" value="1"/>
</dbReference>
<proteinExistence type="inferred from homology"/>